<dbReference type="GO" id="GO:0004177">
    <property type="term" value="F:aminopeptidase activity"/>
    <property type="evidence" value="ECO:0007669"/>
    <property type="project" value="UniProtKB-KW"/>
</dbReference>
<dbReference type="InterPro" id="IPR027268">
    <property type="entry name" value="Peptidase_M4/M1_CTD_sf"/>
</dbReference>
<dbReference type="GO" id="GO:0008270">
    <property type="term" value="F:zinc ion binding"/>
    <property type="evidence" value="ECO:0007669"/>
    <property type="project" value="InterPro"/>
</dbReference>
<dbReference type="Proteomes" id="UP000183868">
    <property type="component" value="Chromosome"/>
</dbReference>
<keyword evidence="3" id="KW-0378">Hydrolase</keyword>
<reference evidence="4 5" key="1">
    <citation type="submission" date="2011-09" db="EMBL/GenBank/DDBJ databases">
        <title>The permanent draft genome of Caldithrix abyssi DSM 13497.</title>
        <authorList>
            <consortium name="US DOE Joint Genome Institute (JGI-PGF)"/>
            <person name="Lucas S."/>
            <person name="Han J."/>
            <person name="Lapidus A."/>
            <person name="Bruce D."/>
            <person name="Goodwin L."/>
            <person name="Pitluck S."/>
            <person name="Peters L."/>
            <person name="Kyrpides N."/>
            <person name="Mavromatis K."/>
            <person name="Ivanova N."/>
            <person name="Mikhailova N."/>
            <person name="Chertkov O."/>
            <person name="Detter J.C."/>
            <person name="Tapia R."/>
            <person name="Han C."/>
            <person name="Land M."/>
            <person name="Hauser L."/>
            <person name="Markowitz V."/>
            <person name="Cheng J.-F."/>
            <person name="Hugenholtz P."/>
            <person name="Woyke T."/>
            <person name="Wu D."/>
            <person name="Spring S."/>
            <person name="Brambilla E."/>
            <person name="Klenk H.-P."/>
            <person name="Eisen J.A."/>
        </authorList>
    </citation>
    <scope>NUCLEOTIDE SEQUENCE [LARGE SCALE GENOMIC DNA]</scope>
    <source>
        <strain evidence="4 5">DSM 13497</strain>
    </source>
</reference>
<keyword evidence="1" id="KW-0732">Signal</keyword>
<feature type="signal peptide" evidence="1">
    <location>
        <begin position="1"/>
        <end position="21"/>
    </location>
</feature>
<dbReference type="EMBL" id="CP018099">
    <property type="protein sequence ID" value="APF20537.1"/>
    <property type="molecule type" value="Genomic_DNA"/>
</dbReference>
<keyword evidence="5" id="KW-1185">Reference proteome</keyword>
<protein>
    <submittedName>
        <fullName evidence="3">Aminopeptidase N-like protein</fullName>
    </submittedName>
</protein>
<dbReference type="OrthoDB" id="9814383at2"/>
<keyword evidence="3" id="KW-0031">Aminopeptidase</keyword>
<reference evidence="3 6" key="2">
    <citation type="submission" date="2016-11" db="EMBL/GenBank/DDBJ databases">
        <title>Genomic analysis of Caldithrix abyssi and proposal of a novel bacterial phylum Caldithrichaeota.</title>
        <authorList>
            <person name="Kublanov I."/>
            <person name="Sigalova O."/>
            <person name="Gavrilov S."/>
            <person name="Lebedinsky A."/>
            <person name="Ivanova N."/>
            <person name="Daum C."/>
            <person name="Reddy T."/>
            <person name="Klenk H.P."/>
            <person name="Goker M."/>
            <person name="Reva O."/>
            <person name="Miroshnichenko M."/>
            <person name="Kyprides N."/>
            <person name="Woyke T."/>
            <person name="Gelfand M."/>
        </authorList>
    </citation>
    <scope>NUCLEOTIDE SEQUENCE [LARGE SCALE GENOMIC DNA]</scope>
    <source>
        <strain evidence="3 6">LF13</strain>
    </source>
</reference>
<dbReference type="SUPFAM" id="SSF55486">
    <property type="entry name" value="Metalloproteases ('zincins'), catalytic domain"/>
    <property type="match status" value="1"/>
</dbReference>
<dbReference type="Pfam" id="PF01433">
    <property type="entry name" value="Peptidase_M1"/>
    <property type="match status" value="1"/>
</dbReference>
<dbReference type="InterPro" id="IPR014782">
    <property type="entry name" value="Peptidase_M1_dom"/>
</dbReference>
<evidence type="ECO:0000313" key="3">
    <source>
        <dbReference type="EMBL" id="APF20537.1"/>
    </source>
</evidence>
<dbReference type="HOGENOM" id="CLU_015077_1_0_0"/>
<accession>H1XYT1</accession>
<feature type="domain" description="Peptidase M1 membrane alanine aminopeptidase" evidence="2">
    <location>
        <begin position="379"/>
        <end position="534"/>
    </location>
</feature>
<dbReference type="EMBL" id="CM001402">
    <property type="protein sequence ID" value="EHO40950.1"/>
    <property type="molecule type" value="Genomic_DNA"/>
</dbReference>
<dbReference type="KEGG" id="caby:Cabys_3792"/>
<dbReference type="PaxDb" id="880073-Calab_1325"/>
<evidence type="ECO:0000313" key="6">
    <source>
        <dbReference type="Proteomes" id="UP000183868"/>
    </source>
</evidence>
<gene>
    <name evidence="3" type="ORF">Cabys_3792</name>
    <name evidence="4" type="ORF">Calab_1325</name>
</gene>
<dbReference type="Proteomes" id="UP000004671">
    <property type="component" value="Chromosome"/>
</dbReference>
<evidence type="ECO:0000256" key="1">
    <source>
        <dbReference type="SAM" id="SignalP"/>
    </source>
</evidence>
<dbReference type="InParanoid" id="H1XYT1"/>
<name>H1XYT1_CALAY</name>
<proteinExistence type="predicted"/>
<evidence type="ECO:0000313" key="5">
    <source>
        <dbReference type="Proteomes" id="UP000004671"/>
    </source>
</evidence>
<sequence length="631" mass="73401" precursor="true">MKRMFAFLLVAFTLNGIQATASDSLYIPINLQQAYEKGTRAYDGSPGPAYWQNHADYVIQVKFEPERRMIFGRQKIIYYNESPDSLDRLVIRLYQDLFKKGNPRDWGVNPGDLHEGVKIDSLKLNDRPLDLTGNPFIRRYGTNMIIRLQNKIAPESTVKLEIEWQLQISRHSNIRMGAYDSTSFHVAYWYPQIAVYDDLSGWDTFNYTGLQEFYNDFNNYDVRISVPQNFVVWATGRLQNVEEVLQEKYQKRYQKALESDDVIHVITEEDLEKGKITADKEWNTFHYVARNVPDFAFSTSDHYLWDLTSVQVAPDRERVLVGAAYKAESSDFYKVAELSRKSILFFSNEMPAVAFPYPSLTVFNGRGGMEFPMMVNDGSVANWQGTVHLTSHEIAHTYFPFMMGTNERKYAWMDEGWAVMLPFDFQAREAPGYDPIEKAIKRYLSMAGTEFDIPMIVPSVVYGGDARNAYRNASYNRSGVAYYLLERHLGRETFLKAMHAYMTRWQSKHPMPFDFFFTFNHATGEDLNWFFKPWFFEFGYPDLAIEKVAEDQQTLTVKVIKKGNLPLPIKLTVVFQDSSQTMIEKAMDIWRSGKNETVIKISKEKPIIEIQLGDKHIPDLFDDNNWIRMKE</sequence>
<dbReference type="eggNOG" id="COG0308">
    <property type="taxonomic scope" value="Bacteria"/>
</dbReference>
<dbReference type="STRING" id="880073.Cabys_3792"/>
<feature type="chain" id="PRO_5010834686" evidence="1">
    <location>
        <begin position="22"/>
        <end position="631"/>
    </location>
</feature>
<evidence type="ECO:0000259" key="2">
    <source>
        <dbReference type="Pfam" id="PF01433"/>
    </source>
</evidence>
<keyword evidence="3" id="KW-0645">Protease</keyword>
<dbReference type="GO" id="GO:0008237">
    <property type="term" value="F:metallopeptidase activity"/>
    <property type="evidence" value="ECO:0007669"/>
    <property type="project" value="InterPro"/>
</dbReference>
<dbReference type="AlphaFoldDB" id="H1XYT1"/>
<evidence type="ECO:0000313" key="4">
    <source>
        <dbReference type="EMBL" id="EHO40950.1"/>
    </source>
</evidence>
<dbReference type="Gene3D" id="1.10.390.10">
    <property type="entry name" value="Neutral Protease Domain 2"/>
    <property type="match status" value="1"/>
</dbReference>
<dbReference type="CDD" id="cd09604">
    <property type="entry name" value="M1_APN_like"/>
    <property type="match status" value="1"/>
</dbReference>
<organism evidence="4 5">
    <name type="scientific">Caldithrix abyssi DSM 13497</name>
    <dbReference type="NCBI Taxonomy" id="880073"/>
    <lineage>
        <taxon>Bacteria</taxon>
        <taxon>Pseudomonadati</taxon>
        <taxon>Calditrichota</taxon>
        <taxon>Calditrichia</taxon>
        <taxon>Calditrichales</taxon>
        <taxon>Calditrichaceae</taxon>
        <taxon>Caldithrix</taxon>
    </lineage>
</organism>